<keyword evidence="4 5" id="KW-0732">Signal</keyword>
<dbReference type="Proteomes" id="UP000198211">
    <property type="component" value="Unassembled WGS sequence"/>
</dbReference>
<evidence type="ECO:0000256" key="4">
    <source>
        <dbReference type="ARBA" id="ARBA00022729"/>
    </source>
</evidence>
<evidence type="ECO:0000256" key="2">
    <source>
        <dbReference type="ARBA" id="ARBA00010400"/>
    </source>
</evidence>
<evidence type="ECO:0000313" key="7">
    <source>
        <dbReference type="Proteomes" id="UP000198211"/>
    </source>
</evidence>
<evidence type="ECO:0000256" key="5">
    <source>
        <dbReference type="RuleBase" id="RU367124"/>
    </source>
</evidence>
<dbReference type="InterPro" id="IPR031825">
    <property type="entry name" value="RXLR"/>
</dbReference>
<dbReference type="OrthoDB" id="145720at2759"/>
<proteinExistence type="inferred from homology"/>
<dbReference type="AlphaFoldDB" id="A0A225W864"/>
<dbReference type="EMBL" id="NBNE01001586">
    <property type="protein sequence ID" value="OWZ13408.1"/>
    <property type="molecule type" value="Genomic_DNA"/>
</dbReference>
<organism evidence="6 7">
    <name type="scientific">Phytophthora megakarya</name>
    <dbReference type="NCBI Taxonomy" id="4795"/>
    <lineage>
        <taxon>Eukaryota</taxon>
        <taxon>Sar</taxon>
        <taxon>Stramenopiles</taxon>
        <taxon>Oomycota</taxon>
        <taxon>Peronosporomycetes</taxon>
        <taxon>Peronosporales</taxon>
        <taxon>Peronosporaceae</taxon>
        <taxon>Phytophthora</taxon>
    </lineage>
</organism>
<gene>
    <name evidence="6" type="ORF">PHMEG_00013265</name>
</gene>
<evidence type="ECO:0000256" key="3">
    <source>
        <dbReference type="ARBA" id="ARBA00022525"/>
    </source>
</evidence>
<reference evidence="7" key="1">
    <citation type="submission" date="2017-03" db="EMBL/GenBank/DDBJ databases">
        <title>Phytopthora megakarya and P. palmivora, two closely related causual agents of cacao black pod achieved similar genome size and gene model numbers by different mechanisms.</title>
        <authorList>
            <person name="Ali S."/>
            <person name="Shao J."/>
            <person name="Larry D.J."/>
            <person name="Kronmiller B."/>
            <person name="Shen D."/>
            <person name="Strem M.D."/>
            <person name="Melnick R.L."/>
            <person name="Guiltinan M.J."/>
            <person name="Tyler B.M."/>
            <person name="Meinhardt L.W."/>
            <person name="Bailey B.A."/>
        </authorList>
    </citation>
    <scope>NUCLEOTIDE SEQUENCE [LARGE SCALE GENOMIC DNA]</scope>
    <source>
        <strain evidence="7">zdho120</strain>
    </source>
</reference>
<comment type="caution">
    <text evidence="6">The sequence shown here is derived from an EMBL/GenBank/DDBJ whole genome shotgun (WGS) entry which is preliminary data.</text>
</comment>
<feature type="signal peptide" evidence="5">
    <location>
        <begin position="1"/>
        <end position="21"/>
    </location>
</feature>
<name>A0A225W864_9STRA</name>
<comment type="domain">
    <text evidence="5">The RxLR-dEER motif acts to carry the protein into the host cell cytoplasm through binding to cell surface phosphatidylinositol-3-phosphate.</text>
</comment>
<evidence type="ECO:0000256" key="1">
    <source>
        <dbReference type="ARBA" id="ARBA00004613"/>
    </source>
</evidence>
<dbReference type="GO" id="GO:0005576">
    <property type="term" value="C:extracellular region"/>
    <property type="evidence" value="ECO:0007669"/>
    <property type="project" value="UniProtKB-SubCell"/>
</dbReference>
<comment type="similarity">
    <text evidence="2 5">Belongs to the RxLR effector family.</text>
</comment>
<evidence type="ECO:0000313" key="6">
    <source>
        <dbReference type="EMBL" id="OWZ13408.1"/>
    </source>
</evidence>
<keyword evidence="3 5" id="KW-0964">Secreted</keyword>
<comment type="function">
    <text evidence="5">Effector that suppresses plant defense responses during pathogen infection.</text>
</comment>
<feature type="chain" id="PRO_5028503325" description="RxLR effector protein" evidence="5">
    <location>
        <begin position="22"/>
        <end position="121"/>
    </location>
</feature>
<sequence>MRVTYTIVSVVVATLFASSAAFPVTKDSTGMVDKVASAGIVDSIYMHDKRLLRRVEKANVGDDEMGEERGPGDFVSKLNPIKAAKKAAEKVAHAAKIHKFRTAETKHAQWLEQMREKITKE</sequence>
<comment type="subcellular location">
    <subcellularLocation>
        <location evidence="1 5">Secreted</location>
    </subcellularLocation>
</comment>
<dbReference type="Pfam" id="PF16810">
    <property type="entry name" value="RXLR"/>
    <property type="match status" value="1"/>
</dbReference>
<accession>A0A225W864</accession>
<protein>
    <recommendedName>
        <fullName evidence="5">RxLR effector protein</fullName>
    </recommendedName>
</protein>
<keyword evidence="7" id="KW-1185">Reference proteome</keyword>